<feature type="region of interest" description="Disordered" evidence="1">
    <location>
        <begin position="43"/>
        <end position="62"/>
    </location>
</feature>
<evidence type="ECO:0000256" key="2">
    <source>
        <dbReference type="SAM" id="Phobius"/>
    </source>
</evidence>
<accession>A0A098SAI2</accession>
<evidence type="ECO:0000313" key="3">
    <source>
        <dbReference type="EMBL" id="KGE88092.1"/>
    </source>
</evidence>
<dbReference type="RefSeq" id="WP_044219920.1">
    <property type="nucleotide sequence ID" value="NZ_JBKAGJ010000041.1"/>
</dbReference>
<feature type="transmembrane region" description="Helical" evidence="2">
    <location>
        <begin position="118"/>
        <end position="141"/>
    </location>
</feature>
<dbReference type="EMBL" id="JPOS01000022">
    <property type="protein sequence ID" value="KGE88092.1"/>
    <property type="molecule type" value="Genomic_DNA"/>
</dbReference>
<dbReference type="Proteomes" id="UP000029736">
    <property type="component" value="Unassembled WGS sequence"/>
</dbReference>
<protein>
    <submittedName>
        <fullName evidence="3">Uncharacterized protein</fullName>
    </submittedName>
</protein>
<feature type="compositionally biased region" description="Pro residues" evidence="1">
    <location>
        <begin position="43"/>
        <end position="55"/>
    </location>
</feature>
<dbReference type="STRING" id="1524460.IX84_11105"/>
<keyword evidence="2" id="KW-0812">Transmembrane</keyword>
<organism evidence="3 4">
    <name type="scientific">Phaeodactylibacter xiamenensis</name>
    <dbReference type="NCBI Taxonomy" id="1524460"/>
    <lineage>
        <taxon>Bacteria</taxon>
        <taxon>Pseudomonadati</taxon>
        <taxon>Bacteroidota</taxon>
        <taxon>Saprospiria</taxon>
        <taxon>Saprospirales</taxon>
        <taxon>Haliscomenobacteraceae</taxon>
        <taxon>Phaeodactylibacter</taxon>
    </lineage>
</organism>
<comment type="caution">
    <text evidence="3">The sequence shown here is derived from an EMBL/GenBank/DDBJ whole genome shotgun (WGS) entry which is preliminary data.</text>
</comment>
<evidence type="ECO:0000256" key="1">
    <source>
        <dbReference type="SAM" id="MobiDB-lite"/>
    </source>
</evidence>
<keyword evidence="2" id="KW-0472">Membrane</keyword>
<sequence>MQEKLSCPECRSAITPDQININMLLAKCSHCGLVFSFEDRAPAPAPKPDTAPAPPQAKDRGDIPMPPGIQAQALLSELNIQISWRNRVDGFLTLFTVVWNIFVIPFAVFAVMSGELQVLLFLSLHLLVGAGFLYVLISNLINKTLIQVTRRKLFIEHTPLPVPFRGNQEIDAQDIRQLHVEEYVASTTNGAPNMRYALHARLHSGKRLELMKGFKNPEEGLYVEQQIEQFLDIENQAEAKEI</sequence>
<keyword evidence="4" id="KW-1185">Reference proteome</keyword>
<gene>
    <name evidence="3" type="ORF">IX84_11105</name>
</gene>
<reference evidence="3 4" key="1">
    <citation type="journal article" date="2014" name="Int. J. Syst. Evol. Microbiol.">
        <title>Phaeodactylibacter xiamenensis gen. nov., sp. nov., a member of the family Saprospiraceae isolated from the marine alga Phaeodactylum tricornutum.</title>
        <authorList>
            <person name="Chen Z.Jr."/>
            <person name="Lei X."/>
            <person name="Lai Q."/>
            <person name="Li Y."/>
            <person name="Zhang B."/>
            <person name="Zhang J."/>
            <person name="Zhang H."/>
            <person name="Yang L."/>
            <person name="Zheng W."/>
            <person name="Tian Y."/>
            <person name="Yu Z."/>
            <person name="Xu H.Jr."/>
            <person name="Zheng T."/>
        </authorList>
    </citation>
    <scope>NUCLEOTIDE SEQUENCE [LARGE SCALE GENOMIC DNA]</scope>
    <source>
        <strain evidence="3 4">KD52</strain>
    </source>
</reference>
<proteinExistence type="predicted"/>
<name>A0A098SAI2_9BACT</name>
<dbReference type="AlphaFoldDB" id="A0A098SAI2"/>
<feature type="transmembrane region" description="Helical" evidence="2">
    <location>
        <begin position="91"/>
        <end position="112"/>
    </location>
</feature>
<keyword evidence="2" id="KW-1133">Transmembrane helix</keyword>
<dbReference type="OrthoDB" id="1493071at2"/>
<evidence type="ECO:0000313" key="4">
    <source>
        <dbReference type="Proteomes" id="UP000029736"/>
    </source>
</evidence>